<comment type="caution">
    <text evidence="1">The sequence shown here is derived from an EMBL/GenBank/DDBJ whole genome shotgun (WGS) entry which is preliminary data.</text>
</comment>
<dbReference type="AlphaFoldDB" id="A0A5B0LQ35"/>
<reference evidence="1 2" key="1">
    <citation type="submission" date="2019-05" db="EMBL/GenBank/DDBJ databases">
        <title>Emergence of the Ug99 lineage of the wheat stem rust pathogen through somatic hybridization.</title>
        <authorList>
            <person name="Li F."/>
            <person name="Upadhyaya N.M."/>
            <person name="Sperschneider J."/>
            <person name="Matny O."/>
            <person name="Nguyen-Phuc H."/>
            <person name="Mago R."/>
            <person name="Raley C."/>
            <person name="Miller M.E."/>
            <person name="Silverstein K.A.T."/>
            <person name="Henningsen E."/>
            <person name="Hirsch C.D."/>
            <person name="Visser B."/>
            <person name="Pretorius Z.A."/>
            <person name="Steffenson B.J."/>
            <person name="Schwessinger B."/>
            <person name="Dodds P.N."/>
            <person name="Figueroa M."/>
        </authorList>
    </citation>
    <scope>NUCLEOTIDE SEQUENCE [LARGE SCALE GENOMIC DNA]</scope>
    <source>
        <strain evidence="1">21-0</strain>
    </source>
</reference>
<dbReference type="Proteomes" id="UP000324748">
    <property type="component" value="Unassembled WGS sequence"/>
</dbReference>
<evidence type="ECO:0000313" key="1">
    <source>
        <dbReference type="EMBL" id="KAA1066475.1"/>
    </source>
</evidence>
<evidence type="ECO:0000313" key="2">
    <source>
        <dbReference type="Proteomes" id="UP000324748"/>
    </source>
</evidence>
<name>A0A5B0LQ35_PUCGR</name>
<gene>
    <name evidence="1" type="ORF">PGT21_031326</name>
</gene>
<protein>
    <submittedName>
        <fullName evidence="1">Uncharacterized protein</fullName>
    </submittedName>
</protein>
<dbReference type="EMBL" id="VSWC01000196">
    <property type="protein sequence ID" value="KAA1066475.1"/>
    <property type="molecule type" value="Genomic_DNA"/>
</dbReference>
<sequence>MTSELTAKEENSGELTLLAPFDHSFSVLSSRLSPVYIPRRVVFLISTSSRTRRLRTETVSVSNLTVTLKLKIGRPVKIGGSIIYPFYKSSCSPTPATSKSKAPNESISISFISLVQGKGQRLMYLKEAAQKSPYAEFNGCPKHLQNTSPPAEYSQASFK</sequence>
<organism evidence="1 2">
    <name type="scientific">Puccinia graminis f. sp. tritici</name>
    <dbReference type="NCBI Taxonomy" id="56615"/>
    <lineage>
        <taxon>Eukaryota</taxon>
        <taxon>Fungi</taxon>
        <taxon>Dikarya</taxon>
        <taxon>Basidiomycota</taxon>
        <taxon>Pucciniomycotina</taxon>
        <taxon>Pucciniomycetes</taxon>
        <taxon>Pucciniales</taxon>
        <taxon>Pucciniaceae</taxon>
        <taxon>Puccinia</taxon>
    </lineage>
</organism>
<keyword evidence="2" id="KW-1185">Reference proteome</keyword>
<accession>A0A5B0LQ35</accession>
<proteinExistence type="predicted"/>